<dbReference type="EMBL" id="LPXN01000098">
    <property type="protein sequence ID" value="KZD09430.1"/>
    <property type="molecule type" value="Genomic_DNA"/>
</dbReference>
<evidence type="ECO:0000256" key="6">
    <source>
        <dbReference type="ARBA" id="ARBA00023065"/>
    </source>
</evidence>
<evidence type="ECO:0000313" key="15">
    <source>
        <dbReference type="EMBL" id="KZD09430.1"/>
    </source>
</evidence>
<dbReference type="Proteomes" id="UP000076400">
    <property type="component" value="Unassembled WGS sequence"/>
</dbReference>
<gene>
    <name evidence="15" type="ORF">AUP43_07365</name>
</gene>
<keyword evidence="4 10" id="KW-0812">Transmembrane</keyword>
<evidence type="ECO:0000256" key="11">
    <source>
        <dbReference type="RuleBase" id="RU003357"/>
    </source>
</evidence>
<feature type="domain" description="TonB-dependent receptor plug" evidence="14">
    <location>
        <begin position="51"/>
        <end position="158"/>
    </location>
</feature>
<keyword evidence="9 10" id="KW-0998">Cell outer membrane</keyword>
<protein>
    <recommendedName>
        <fullName evidence="17">TonB-dependent receptor</fullName>
    </recommendedName>
</protein>
<dbReference type="InterPro" id="IPR000531">
    <property type="entry name" value="Beta-barrel_TonB"/>
</dbReference>
<dbReference type="STRING" id="580166.AUP43_07365"/>
<evidence type="ECO:0000256" key="5">
    <source>
        <dbReference type="ARBA" id="ARBA00022729"/>
    </source>
</evidence>
<name>A0A154W7D0_9PROT</name>
<keyword evidence="16" id="KW-1185">Reference proteome</keyword>
<evidence type="ECO:0000256" key="1">
    <source>
        <dbReference type="ARBA" id="ARBA00004571"/>
    </source>
</evidence>
<evidence type="ECO:0000256" key="2">
    <source>
        <dbReference type="ARBA" id="ARBA00022448"/>
    </source>
</evidence>
<sequence>MKIKKLLVAGGIACAAGYSVEAAAQSGAQAGQTAQLPGVVVTATRVETQIERVPAQVTVIDRAEMELRGHQTVGDALRSVPGISVVPSGGVGQQTSVFVRGSNSDHVLVLVDGIPVNDPSGPGAAYNFGDDLLGDLERIEVLRGPASSLYGSNAIGGVINLITRNSGSKPAEFFGQAVAGTQSTFQGQVGMRGRIDGFDYMFSAEGFTTDGENNTPSRLATSIGEDDGATMTTLTGKVGYDIGNIGRVDGLVRYRKNEFDLDSVPMDDPNYTGENEHFLYKVGGEIYGLDGALTSRIDIGQSRHERRFTNRPDANSVDFTDDSYESVRSFVDFQNTYRAGAIGGLSDTVFVFGTSGAHDTVETSTSTVSAFGPFTQSLDDSTTDYALYTNMQTRVGERLDLTAGLRYEIPGDYDETLTYRLGASYAVPEILTRFTGSFGAAFKAPTLFDRFGIDNYGYRGNPDLRPEESFGWELGFETSVPVAGRAKAVTFGMTYFDNDIEDLITNDFVNQTMMNVGEASIQGVESFIAVRPADWIGGRLSHTWMQARNEATGQMLARRPRHQGALSVDFYPTSALSFGPEVVYVGPRNDVTYDDSGNFLGTNEVGSYTLVNLSANYDIREDVTLFGKVHNLFDRTYEPVNGFAARGLTALVGVRTRF</sequence>
<dbReference type="InterPro" id="IPR039426">
    <property type="entry name" value="TonB-dep_rcpt-like"/>
</dbReference>
<dbReference type="CDD" id="cd01347">
    <property type="entry name" value="ligand_gated_channel"/>
    <property type="match status" value="1"/>
</dbReference>
<dbReference type="Pfam" id="PF07715">
    <property type="entry name" value="Plug"/>
    <property type="match status" value="1"/>
</dbReference>
<dbReference type="Gene3D" id="2.170.130.10">
    <property type="entry name" value="TonB-dependent receptor, plug domain"/>
    <property type="match status" value="1"/>
</dbReference>
<dbReference type="PANTHER" id="PTHR30069:SF53">
    <property type="entry name" value="COLICIN I RECEPTOR-RELATED"/>
    <property type="match status" value="1"/>
</dbReference>
<dbReference type="GO" id="GO:0006811">
    <property type="term" value="P:monoatomic ion transport"/>
    <property type="evidence" value="ECO:0007669"/>
    <property type="project" value="UniProtKB-KW"/>
</dbReference>
<evidence type="ECO:0000256" key="3">
    <source>
        <dbReference type="ARBA" id="ARBA00022452"/>
    </source>
</evidence>
<dbReference type="Gene3D" id="2.40.170.20">
    <property type="entry name" value="TonB-dependent receptor, beta-barrel domain"/>
    <property type="match status" value="1"/>
</dbReference>
<comment type="caution">
    <text evidence="15">The sequence shown here is derived from an EMBL/GenBank/DDBJ whole genome shotgun (WGS) entry which is preliminary data.</text>
</comment>
<feature type="signal peptide" evidence="12">
    <location>
        <begin position="1"/>
        <end position="24"/>
    </location>
</feature>
<organism evidence="15 16">
    <name type="scientific">Oceanibaculum pacificum</name>
    <dbReference type="NCBI Taxonomy" id="580166"/>
    <lineage>
        <taxon>Bacteria</taxon>
        <taxon>Pseudomonadati</taxon>
        <taxon>Pseudomonadota</taxon>
        <taxon>Alphaproteobacteria</taxon>
        <taxon>Rhodospirillales</taxon>
        <taxon>Oceanibaculaceae</taxon>
        <taxon>Oceanibaculum</taxon>
    </lineage>
</organism>
<dbReference type="GO" id="GO:0009279">
    <property type="term" value="C:cell outer membrane"/>
    <property type="evidence" value="ECO:0007669"/>
    <property type="project" value="UniProtKB-SubCell"/>
</dbReference>
<dbReference type="InterPro" id="IPR037066">
    <property type="entry name" value="Plug_dom_sf"/>
</dbReference>
<feature type="domain" description="TonB-dependent receptor-like beta-barrel" evidence="13">
    <location>
        <begin position="243"/>
        <end position="632"/>
    </location>
</feature>
<keyword evidence="2 10" id="KW-0813">Transport</keyword>
<dbReference type="GO" id="GO:0015889">
    <property type="term" value="P:cobalamin transport"/>
    <property type="evidence" value="ECO:0007669"/>
    <property type="project" value="TreeGrafter"/>
</dbReference>
<dbReference type="PANTHER" id="PTHR30069">
    <property type="entry name" value="TONB-DEPENDENT OUTER MEMBRANE RECEPTOR"/>
    <property type="match status" value="1"/>
</dbReference>
<keyword evidence="5 12" id="KW-0732">Signal</keyword>
<evidence type="ECO:0000256" key="4">
    <source>
        <dbReference type="ARBA" id="ARBA00022692"/>
    </source>
</evidence>
<evidence type="ECO:0000256" key="12">
    <source>
        <dbReference type="SAM" id="SignalP"/>
    </source>
</evidence>
<evidence type="ECO:0000256" key="10">
    <source>
        <dbReference type="PROSITE-ProRule" id="PRU01360"/>
    </source>
</evidence>
<keyword evidence="6" id="KW-0406">Ion transport</keyword>
<dbReference type="PROSITE" id="PS52016">
    <property type="entry name" value="TONB_DEPENDENT_REC_3"/>
    <property type="match status" value="1"/>
</dbReference>
<reference evidence="15 16" key="1">
    <citation type="submission" date="2015-12" db="EMBL/GenBank/DDBJ databases">
        <title>Genome sequence of Oceanibaculum pacificum MCCC 1A02656.</title>
        <authorList>
            <person name="Lu L."/>
            <person name="Lai Q."/>
            <person name="Shao Z."/>
            <person name="Qian P."/>
        </authorList>
    </citation>
    <scope>NUCLEOTIDE SEQUENCE [LARGE SCALE GENOMIC DNA]</scope>
    <source>
        <strain evidence="15 16">MCCC 1A02656</strain>
    </source>
</reference>
<evidence type="ECO:0008006" key="17">
    <source>
        <dbReference type="Google" id="ProtNLM"/>
    </source>
</evidence>
<dbReference type="RefSeq" id="WP_067554895.1">
    <property type="nucleotide sequence ID" value="NZ_LPXN01000098.1"/>
</dbReference>
<dbReference type="Pfam" id="PF00593">
    <property type="entry name" value="TonB_dep_Rec_b-barrel"/>
    <property type="match status" value="1"/>
</dbReference>
<evidence type="ECO:0000256" key="7">
    <source>
        <dbReference type="ARBA" id="ARBA00023077"/>
    </source>
</evidence>
<comment type="similarity">
    <text evidence="10 11">Belongs to the TonB-dependent receptor family.</text>
</comment>
<evidence type="ECO:0000256" key="9">
    <source>
        <dbReference type="ARBA" id="ARBA00023237"/>
    </source>
</evidence>
<proteinExistence type="inferred from homology"/>
<dbReference type="AlphaFoldDB" id="A0A154W7D0"/>
<dbReference type="SUPFAM" id="SSF56935">
    <property type="entry name" value="Porins"/>
    <property type="match status" value="1"/>
</dbReference>
<feature type="chain" id="PRO_5007602260" description="TonB-dependent receptor" evidence="12">
    <location>
        <begin position="25"/>
        <end position="658"/>
    </location>
</feature>
<keyword evidence="7 11" id="KW-0798">TonB box</keyword>
<keyword evidence="8 10" id="KW-0472">Membrane</keyword>
<dbReference type="InterPro" id="IPR036942">
    <property type="entry name" value="Beta-barrel_TonB_sf"/>
</dbReference>
<evidence type="ECO:0000259" key="14">
    <source>
        <dbReference type="Pfam" id="PF07715"/>
    </source>
</evidence>
<evidence type="ECO:0000259" key="13">
    <source>
        <dbReference type="Pfam" id="PF00593"/>
    </source>
</evidence>
<accession>A0A154W7D0</accession>
<keyword evidence="3 10" id="KW-1134">Transmembrane beta strand</keyword>
<comment type="subcellular location">
    <subcellularLocation>
        <location evidence="1 10">Cell outer membrane</location>
        <topology evidence="1 10">Multi-pass membrane protein</topology>
    </subcellularLocation>
</comment>
<evidence type="ECO:0000256" key="8">
    <source>
        <dbReference type="ARBA" id="ARBA00023136"/>
    </source>
</evidence>
<dbReference type="InterPro" id="IPR012910">
    <property type="entry name" value="Plug_dom"/>
</dbReference>
<evidence type="ECO:0000313" key="16">
    <source>
        <dbReference type="Proteomes" id="UP000076400"/>
    </source>
</evidence>